<dbReference type="GeneID" id="81584054"/>
<evidence type="ECO:0000313" key="2">
    <source>
        <dbReference type="EMBL" id="KAJ5617640.1"/>
    </source>
</evidence>
<comment type="caution">
    <text evidence="2">The sequence shown here is derived from an EMBL/GenBank/DDBJ whole genome shotgun (WGS) entry which is preliminary data.</text>
</comment>
<evidence type="ECO:0000259" key="1">
    <source>
        <dbReference type="Pfam" id="PF03959"/>
    </source>
</evidence>
<evidence type="ECO:0000313" key="3">
    <source>
        <dbReference type="Proteomes" id="UP001213799"/>
    </source>
</evidence>
<proteinExistence type="predicted"/>
<dbReference type="InterPro" id="IPR029058">
    <property type="entry name" value="AB_hydrolase_fold"/>
</dbReference>
<reference evidence="2" key="2">
    <citation type="submission" date="2023-01" db="EMBL/GenBank/DDBJ databases">
        <authorList>
            <person name="Petersen C."/>
        </authorList>
    </citation>
    <scope>NUCLEOTIDE SEQUENCE</scope>
    <source>
        <strain evidence="2">IBT 12815</strain>
    </source>
</reference>
<organism evidence="2 3">
    <name type="scientific">Penicillium hordei</name>
    <dbReference type="NCBI Taxonomy" id="40994"/>
    <lineage>
        <taxon>Eukaryota</taxon>
        <taxon>Fungi</taxon>
        <taxon>Dikarya</taxon>
        <taxon>Ascomycota</taxon>
        <taxon>Pezizomycotina</taxon>
        <taxon>Eurotiomycetes</taxon>
        <taxon>Eurotiomycetidae</taxon>
        <taxon>Eurotiales</taxon>
        <taxon>Aspergillaceae</taxon>
        <taxon>Penicillium</taxon>
    </lineage>
</organism>
<protein>
    <recommendedName>
        <fullName evidence="1">Serine hydrolase domain-containing protein</fullName>
    </recommendedName>
</protein>
<dbReference type="EMBL" id="JAQJAE010000001">
    <property type="protein sequence ID" value="KAJ5617640.1"/>
    <property type="molecule type" value="Genomic_DNA"/>
</dbReference>
<sequence length="102" mass="11536">MARYPWNWSTFHCRRARTDVTAAYKDYGPFKAWLRVHAQDSILNGYEIAGGIKDSLFAAQLEDDKCGAIKEWVGLLGFSQGANLAASILANQQVFRNRREIV</sequence>
<dbReference type="GO" id="GO:0072330">
    <property type="term" value="P:monocarboxylic acid biosynthetic process"/>
    <property type="evidence" value="ECO:0007669"/>
    <property type="project" value="UniProtKB-ARBA"/>
</dbReference>
<dbReference type="GO" id="GO:0017000">
    <property type="term" value="P:antibiotic biosynthetic process"/>
    <property type="evidence" value="ECO:0007669"/>
    <property type="project" value="UniProtKB-ARBA"/>
</dbReference>
<dbReference type="Proteomes" id="UP001213799">
    <property type="component" value="Unassembled WGS sequence"/>
</dbReference>
<gene>
    <name evidence="2" type="ORF">N7537_002754</name>
</gene>
<reference evidence="2" key="1">
    <citation type="journal article" date="2023" name="IMA Fungus">
        <title>Comparative genomic study of the Penicillium genus elucidates a diverse pangenome and 15 lateral gene transfer events.</title>
        <authorList>
            <person name="Petersen C."/>
            <person name="Sorensen T."/>
            <person name="Nielsen M.R."/>
            <person name="Sondergaard T.E."/>
            <person name="Sorensen J.L."/>
            <person name="Fitzpatrick D.A."/>
            <person name="Frisvad J.C."/>
            <person name="Nielsen K.L."/>
        </authorList>
    </citation>
    <scope>NUCLEOTIDE SEQUENCE</scope>
    <source>
        <strain evidence="2">IBT 12815</strain>
    </source>
</reference>
<dbReference type="RefSeq" id="XP_056758807.1">
    <property type="nucleotide sequence ID" value="XM_056893812.1"/>
</dbReference>
<feature type="domain" description="Serine hydrolase" evidence="1">
    <location>
        <begin position="24"/>
        <end position="96"/>
    </location>
</feature>
<dbReference type="Pfam" id="PF03959">
    <property type="entry name" value="FSH1"/>
    <property type="match status" value="1"/>
</dbReference>
<dbReference type="Gene3D" id="3.40.50.1820">
    <property type="entry name" value="alpha/beta hydrolase"/>
    <property type="match status" value="1"/>
</dbReference>
<accession>A0AAD6H8X5</accession>
<dbReference type="InterPro" id="IPR005645">
    <property type="entry name" value="FSH-like_dom"/>
</dbReference>
<keyword evidence="3" id="KW-1185">Reference proteome</keyword>
<name>A0AAD6H8X5_9EURO</name>
<dbReference type="AlphaFoldDB" id="A0AAD6H8X5"/>